<dbReference type="GO" id="GO:0046872">
    <property type="term" value="F:metal ion binding"/>
    <property type="evidence" value="ECO:0007669"/>
    <property type="project" value="UniProtKB-KW"/>
</dbReference>
<evidence type="ECO:0000256" key="6">
    <source>
        <dbReference type="ARBA" id="ARBA00023049"/>
    </source>
</evidence>
<comment type="caution">
    <text evidence="10">The sequence shown here is derived from an EMBL/GenBank/DDBJ whole genome shotgun (WGS) entry which is preliminary data.</text>
</comment>
<proteinExistence type="predicted"/>
<organism evidence="10 11">
    <name type="scientific">Sphingomonas crocodyli</name>
    <dbReference type="NCBI Taxonomy" id="1979270"/>
    <lineage>
        <taxon>Bacteria</taxon>
        <taxon>Pseudomonadati</taxon>
        <taxon>Pseudomonadota</taxon>
        <taxon>Alphaproteobacteria</taxon>
        <taxon>Sphingomonadales</taxon>
        <taxon>Sphingomonadaceae</taxon>
        <taxon>Sphingomonas</taxon>
    </lineage>
</organism>
<evidence type="ECO:0000313" key="11">
    <source>
        <dbReference type="Proteomes" id="UP000282971"/>
    </source>
</evidence>
<evidence type="ECO:0000256" key="1">
    <source>
        <dbReference type="ARBA" id="ARBA00001947"/>
    </source>
</evidence>
<dbReference type="InterPro" id="IPR051156">
    <property type="entry name" value="Mito/Outer_Membr_Metalloprot"/>
</dbReference>
<dbReference type="InterPro" id="IPR001915">
    <property type="entry name" value="Peptidase_M48"/>
</dbReference>
<sequence length="475" mass="49522">MKKLILALSIATTALVATPLVAQSISASDKKIGAQANPELVAQFGGAMKGPAADYVARVGKRIAVQSGLSNSERDFTVTLLDSPVENAFAIPGGYVYVTRGLLALMNDEAELASVMGHEVGHVAARHAASRQRTSTITSVLAGLAGAMAGNSGLGSLIGRGAGVGADLVNKGFSRSQEYQADDLGVRYLASGGYDPTAAADMLAQLDATKTLTAKTTGKDSSIPTWASTHPNSGDRVTRAEGKARETGKQGGERNRAAFLAAIDGLVYGEDPAKGYMEGRVFKLPTERLSFAVPFNFTVNNGDTAVTMAGSNGQAIFAGGKIEGTLAAHVDRVFRGLSQNGVQHGQVNSSKIGDLPMAYSFGQANSNAGVLDVGVFAYDFGGGKAFHFITLTRSGAGIGPFEPLINSMKRMSEEEARTTKPMRVKVVTVKAGDTAQSLSKQMAQGDYQLDRFLTINGIGADAPLRAGDKVKLIVR</sequence>
<feature type="domain" description="LysM" evidence="9">
    <location>
        <begin position="425"/>
        <end position="472"/>
    </location>
</feature>
<accession>A0A437LUK7</accession>
<evidence type="ECO:0000256" key="8">
    <source>
        <dbReference type="SAM" id="SignalP"/>
    </source>
</evidence>
<feature type="chain" id="PRO_5019139081" evidence="8">
    <location>
        <begin position="23"/>
        <end position="475"/>
    </location>
</feature>
<keyword evidence="5" id="KW-0862">Zinc</keyword>
<keyword evidence="3" id="KW-0479">Metal-binding</keyword>
<dbReference type="PANTHER" id="PTHR22726:SF1">
    <property type="entry name" value="METALLOENDOPEPTIDASE OMA1, MITOCHONDRIAL"/>
    <property type="match status" value="1"/>
</dbReference>
<evidence type="ECO:0000259" key="9">
    <source>
        <dbReference type="PROSITE" id="PS51782"/>
    </source>
</evidence>
<dbReference type="GO" id="GO:0004222">
    <property type="term" value="F:metalloendopeptidase activity"/>
    <property type="evidence" value="ECO:0007669"/>
    <property type="project" value="InterPro"/>
</dbReference>
<name>A0A437LUK7_9SPHN</name>
<protein>
    <submittedName>
        <fullName evidence="10">LysM peptidoglycan-binding domain-containing protein</fullName>
    </submittedName>
</protein>
<dbReference type="OrthoDB" id="9810445at2"/>
<dbReference type="Pfam" id="PF01435">
    <property type="entry name" value="Peptidase_M48"/>
    <property type="match status" value="1"/>
</dbReference>
<dbReference type="EMBL" id="SACN01000006">
    <property type="protein sequence ID" value="RVT89115.1"/>
    <property type="molecule type" value="Genomic_DNA"/>
</dbReference>
<keyword evidence="2" id="KW-0645">Protease</keyword>
<comment type="cofactor">
    <cofactor evidence="1">
        <name>Zn(2+)</name>
        <dbReference type="ChEBI" id="CHEBI:29105"/>
    </cofactor>
</comment>
<dbReference type="RefSeq" id="WP_127746704.1">
    <property type="nucleotide sequence ID" value="NZ_SACN01000006.1"/>
</dbReference>
<evidence type="ECO:0000256" key="2">
    <source>
        <dbReference type="ARBA" id="ARBA00022670"/>
    </source>
</evidence>
<dbReference type="GO" id="GO:0016020">
    <property type="term" value="C:membrane"/>
    <property type="evidence" value="ECO:0007669"/>
    <property type="project" value="TreeGrafter"/>
</dbReference>
<keyword evidence="6" id="KW-0482">Metalloprotease</keyword>
<keyword evidence="11" id="KW-1185">Reference proteome</keyword>
<dbReference type="Pfam" id="PF01476">
    <property type="entry name" value="LysM"/>
    <property type="match status" value="1"/>
</dbReference>
<reference evidence="10 11" key="1">
    <citation type="submission" date="2019-01" db="EMBL/GenBank/DDBJ databases">
        <authorList>
            <person name="Chen W.-M."/>
        </authorList>
    </citation>
    <scope>NUCLEOTIDE SEQUENCE [LARGE SCALE GENOMIC DNA]</scope>
    <source>
        <strain evidence="10 11">CCP-7</strain>
    </source>
</reference>
<evidence type="ECO:0000313" key="10">
    <source>
        <dbReference type="EMBL" id="RVT89115.1"/>
    </source>
</evidence>
<dbReference type="PROSITE" id="PS51782">
    <property type="entry name" value="LYSM"/>
    <property type="match status" value="1"/>
</dbReference>
<gene>
    <name evidence="10" type="ORF">EOD43_22610</name>
</gene>
<feature type="signal peptide" evidence="8">
    <location>
        <begin position="1"/>
        <end position="22"/>
    </location>
</feature>
<evidence type="ECO:0000256" key="7">
    <source>
        <dbReference type="SAM" id="MobiDB-lite"/>
    </source>
</evidence>
<feature type="region of interest" description="Disordered" evidence="7">
    <location>
        <begin position="217"/>
        <end position="251"/>
    </location>
</feature>
<dbReference type="Gene3D" id="3.30.2010.10">
    <property type="entry name" value="Metalloproteases ('zincins'), catalytic domain"/>
    <property type="match status" value="1"/>
</dbReference>
<dbReference type="InterPro" id="IPR018392">
    <property type="entry name" value="LysM"/>
</dbReference>
<evidence type="ECO:0000256" key="5">
    <source>
        <dbReference type="ARBA" id="ARBA00022833"/>
    </source>
</evidence>
<keyword evidence="4" id="KW-0378">Hydrolase</keyword>
<dbReference type="PANTHER" id="PTHR22726">
    <property type="entry name" value="METALLOENDOPEPTIDASE OMA1"/>
    <property type="match status" value="1"/>
</dbReference>
<dbReference type="GO" id="GO:0051603">
    <property type="term" value="P:proteolysis involved in protein catabolic process"/>
    <property type="evidence" value="ECO:0007669"/>
    <property type="project" value="TreeGrafter"/>
</dbReference>
<feature type="compositionally biased region" description="Basic and acidic residues" evidence="7">
    <location>
        <begin position="236"/>
        <end position="251"/>
    </location>
</feature>
<dbReference type="Proteomes" id="UP000282971">
    <property type="component" value="Unassembled WGS sequence"/>
</dbReference>
<evidence type="ECO:0000256" key="3">
    <source>
        <dbReference type="ARBA" id="ARBA00022723"/>
    </source>
</evidence>
<keyword evidence="8" id="KW-0732">Signal</keyword>
<dbReference type="AlphaFoldDB" id="A0A437LUK7"/>
<feature type="compositionally biased region" description="Polar residues" evidence="7">
    <location>
        <begin position="220"/>
        <end position="232"/>
    </location>
</feature>
<evidence type="ECO:0000256" key="4">
    <source>
        <dbReference type="ARBA" id="ARBA00022801"/>
    </source>
</evidence>